<keyword evidence="3" id="KW-0597">Phosphoprotein</keyword>
<dbReference type="PROSITE" id="PS50112">
    <property type="entry name" value="PAS"/>
    <property type="match status" value="1"/>
</dbReference>
<keyword evidence="6" id="KW-0902">Two-component regulatory system</keyword>
<dbReference type="EMBL" id="JAZGLY010000005">
    <property type="protein sequence ID" value="MEE6187669.1"/>
    <property type="molecule type" value="Genomic_DNA"/>
</dbReference>
<feature type="domain" description="Histidine kinase" evidence="8">
    <location>
        <begin position="201"/>
        <end position="419"/>
    </location>
</feature>
<reference evidence="10 11" key="1">
    <citation type="submission" date="2024-01" db="EMBL/GenBank/DDBJ databases">
        <title>Niabella digestum sp. nov., isolated from waste digestion system.</title>
        <authorList>
            <person name="Zhang L."/>
        </authorList>
    </citation>
    <scope>NUCLEOTIDE SEQUENCE [LARGE SCALE GENOMIC DNA]</scope>
    <source>
        <strain evidence="10 11">A18</strain>
    </source>
</reference>
<comment type="caution">
    <text evidence="10">The sequence shown here is derived from an EMBL/GenBank/DDBJ whole genome shotgun (WGS) entry which is preliminary data.</text>
</comment>
<dbReference type="InterPro" id="IPR000014">
    <property type="entry name" value="PAS"/>
</dbReference>
<dbReference type="CDD" id="cd00130">
    <property type="entry name" value="PAS"/>
    <property type="match status" value="1"/>
</dbReference>
<evidence type="ECO:0000256" key="3">
    <source>
        <dbReference type="ARBA" id="ARBA00022553"/>
    </source>
</evidence>
<evidence type="ECO:0000256" key="5">
    <source>
        <dbReference type="ARBA" id="ARBA00022777"/>
    </source>
</evidence>
<proteinExistence type="predicted"/>
<keyword evidence="7" id="KW-0175">Coiled coil</keyword>
<dbReference type="InterPro" id="IPR036890">
    <property type="entry name" value="HATPase_C_sf"/>
</dbReference>
<dbReference type="InterPro" id="IPR035965">
    <property type="entry name" value="PAS-like_dom_sf"/>
</dbReference>
<dbReference type="InterPro" id="IPR003661">
    <property type="entry name" value="HisK_dim/P_dom"/>
</dbReference>
<dbReference type="Pfam" id="PF00512">
    <property type="entry name" value="HisKA"/>
    <property type="match status" value="1"/>
</dbReference>
<dbReference type="InterPro" id="IPR004358">
    <property type="entry name" value="Sig_transdc_His_kin-like_C"/>
</dbReference>
<dbReference type="InterPro" id="IPR050736">
    <property type="entry name" value="Sensor_HK_Regulatory"/>
</dbReference>
<dbReference type="RefSeq" id="WP_330975077.1">
    <property type="nucleotide sequence ID" value="NZ_JAZGLY010000005.1"/>
</dbReference>
<gene>
    <name evidence="10" type="ORF">V2H41_10335</name>
</gene>
<evidence type="ECO:0000256" key="2">
    <source>
        <dbReference type="ARBA" id="ARBA00012438"/>
    </source>
</evidence>
<dbReference type="Pfam" id="PF02518">
    <property type="entry name" value="HATPase_c"/>
    <property type="match status" value="1"/>
</dbReference>
<dbReference type="Gene3D" id="1.10.287.130">
    <property type="match status" value="1"/>
</dbReference>
<evidence type="ECO:0000256" key="7">
    <source>
        <dbReference type="SAM" id="Coils"/>
    </source>
</evidence>
<evidence type="ECO:0000259" key="9">
    <source>
        <dbReference type="PROSITE" id="PS50112"/>
    </source>
</evidence>
<dbReference type="NCBIfam" id="TIGR00229">
    <property type="entry name" value="sensory_box"/>
    <property type="match status" value="1"/>
</dbReference>
<evidence type="ECO:0000259" key="8">
    <source>
        <dbReference type="PROSITE" id="PS50109"/>
    </source>
</evidence>
<name>A0ABU7RI30_9BACT</name>
<evidence type="ECO:0000256" key="1">
    <source>
        <dbReference type="ARBA" id="ARBA00000085"/>
    </source>
</evidence>
<dbReference type="InterPro" id="IPR003594">
    <property type="entry name" value="HATPase_dom"/>
</dbReference>
<comment type="catalytic activity">
    <reaction evidence="1">
        <text>ATP + protein L-histidine = ADP + protein N-phospho-L-histidine.</text>
        <dbReference type="EC" id="2.7.13.3"/>
    </reaction>
</comment>
<dbReference type="InterPro" id="IPR036097">
    <property type="entry name" value="HisK_dim/P_sf"/>
</dbReference>
<sequence>MASVEHTQDESQWFKAMFDYATIGIIVTNEKGEITNFNRQAEKYFGYSKEEIIHQPIEILLPPGAREKHISYRQEFYHKPSPRNMGHGRDLYGQRKDGSVFPVEVSLSHYYIENKIYVIAFVIDITVRKKQEITLVQQKEELERVTEEIKTLNATLEKKIDDRTRMLRETLSALEQSKAELSEALKAEKDLGELKSKFVSMASHEFKTPLSTILSSAYLLEQYNESNEPAKRIKHINRIKNAANDMKMILDDFLSLDKLDEGVVQCYPIHLTAKKCIEEIADIIQDMQINCKPGQIIEFTHEGNNDIYVDDRLLKNICINLISNAIKFSQENGIIKVHCRIQPHELSVSVEDNGIGISEEDQQHLFERFFRARNAVNIQGTGLGLHIIVKYLELMNGRITFSSKLDEGSTFTVFIPQLPSS</sequence>
<dbReference type="PANTHER" id="PTHR43711:SF26">
    <property type="entry name" value="SENSOR HISTIDINE KINASE RCSC"/>
    <property type="match status" value="1"/>
</dbReference>
<dbReference type="SMART" id="SM00091">
    <property type="entry name" value="PAS"/>
    <property type="match status" value="1"/>
</dbReference>
<dbReference type="EC" id="2.7.13.3" evidence="2"/>
<dbReference type="Pfam" id="PF13426">
    <property type="entry name" value="PAS_9"/>
    <property type="match status" value="1"/>
</dbReference>
<accession>A0ABU7RI30</accession>
<dbReference type="InterPro" id="IPR005467">
    <property type="entry name" value="His_kinase_dom"/>
</dbReference>
<dbReference type="CDD" id="cd00075">
    <property type="entry name" value="HATPase"/>
    <property type="match status" value="1"/>
</dbReference>
<protein>
    <recommendedName>
        <fullName evidence="2">histidine kinase</fullName>
        <ecNumber evidence="2">2.7.13.3</ecNumber>
    </recommendedName>
</protein>
<dbReference type="PROSITE" id="PS50109">
    <property type="entry name" value="HIS_KIN"/>
    <property type="match status" value="1"/>
</dbReference>
<dbReference type="PRINTS" id="PR00344">
    <property type="entry name" value="BCTRLSENSOR"/>
</dbReference>
<dbReference type="SMART" id="SM00387">
    <property type="entry name" value="HATPase_c"/>
    <property type="match status" value="1"/>
</dbReference>
<dbReference type="Gene3D" id="3.30.565.10">
    <property type="entry name" value="Histidine kinase-like ATPase, C-terminal domain"/>
    <property type="match status" value="1"/>
</dbReference>
<dbReference type="SMART" id="SM00388">
    <property type="entry name" value="HisKA"/>
    <property type="match status" value="1"/>
</dbReference>
<keyword evidence="11" id="KW-1185">Reference proteome</keyword>
<dbReference type="Gene3D" id="3.30.450.20">
    <property type="entry name" value="PAS domain"/>
    <property type="match status" value="1"/>
</dbReference>
<dbReference type="SUPFAM" id="SSF55874">
    <property type="entry name" value="ATPase domain of HSP90 chaperone/DNA topoisomerase II/histidine kinase"/>
    <property type="match status" value="1"/>
</dbReference>
<evidence type="ECO:0000313" key="10">
    <source>
        <dbReference type="EMBL" id="MEE6187669.1"/>
    </source>
</evidence>
<organism evidence="10 11">
    <name type="scientific">Niabella digestorum</name>
    <dbReference type="NCBI Taxonomy" id="3117701"/>
    <lineage>
        <taxon>Bacteria</taxon>
        <taxon>Pseudomonadati</taxon>
        <taxon>Bacteroidota</taxon>
        <taxon>Chitinophagia</taxon>
        <taxon>Chitinophagales</taxon>
        <taxon>Chitinophagaceae</taxon>
        <taxon>Niabella</taxon>
    </lineage>
</organism>
<dbReference type="Proteomes" id="UP001357452">
    <property type="component" value="Unassembled WGS sequence"/>
</dbReference>
<dbReference type="SUPFAM" id="SSF55785">
    <property type="entry name" value="PYP-like sensor domain (PAS domain)"/>
    <property type="match status" value="1"/>
</dbReference>
<dbReference type="GO" id="GO:0016301">
    <property type="term" value="F:kinase activity"/>
    <property type="evidence" value="ECO:0007669"/>
    <property type="project" value="UniProtKB-KW"/>
</dbReference>
<dbReference type="CDD" id="cd00082">
    <property type="entry name" value="HisKA"/>
    <property type="match status" value="1"/>
</dbReference>
<evidence type="ECO:0000256" key="6">
    <source>
        <dbReference type="ARBA" id="ARBA00023012"/>
    </source>
</evidence>
<keyword evidence="4" id="KW-0808">Transferase</keyword>
<feature type="domain" description="PAS" evidence="9">
    <location>
        <begin position="10"/>
        <end position="62"/>
    </location>
</feature>
<feature type="coiled-coil region" evidence="7">
    <location>
        <begin position="128"/>
        <end position="191"/>
    </location>
</feature>
<keyword evidence="5 10" id="KW-0418">Kinase</keyword>
<evidence type="ECO:0000313" key="11">
    <source>
        <dbReference type="Proteomes" id="UP001357452"/>
    </source>
</evidence>
<dbReference type="SUPFAM" id="SSF47384">
    <property type="entry name" value="Homodimeric domain of signal transducing histidine kinase"/>
    <property type="match status" value="1"/>
</dbReference>
<evidence type="ECO:0000256" key="4">
    <source>
        <dbReference type="ARBA" id="ARBA00022679"/>
    </source>
</evidence>
<dbReference type="PANTHER" id="PTHR43711">
    <property type="entry name" value="TWO-COMPONENT HISTIDINE KINASE"/>
    <property type="match status" value="1"/>
</dbReference>